<reference evidence="6" key="1">
    <citation type="submission" date="2023-03" db="EMBL/GenBank/DDBJ databases">
        <title>Massive genome expansion in bonnet fungi (Mycena s.s.) driven by repeated elements and novel gene families across ecological guilds.</title>
        <authorList>
            <consortium name="Lawrence Berkeley National Laboratory"/>
            <person name="Harder C.B."/>
            <person name="Miyauchi S."/>
            <person name="Viragh M."/>
            <person name="Kuo A."/>
            <person name="Thoen E."/>
            <person name="Andreopoulos B."/>
            <person name="Lu D."/>
            <person name="Skrede I."/>
            <person name="Drula E."/>
            <person name="Henrissat B."/>
            <person name="Morin E."/>
            <person name="Kohler A."/>
            <person name="Barry K."/>
            <person name="LaButti K."/>
            <person name="Morin E."/>
            <person name="Salamov A."/>
            <person name="Lipzen A."/>
            <person name="Mereny Z."/>
            <person name="Hegedus B."/>
            <person name="Baldrian P."/>
            <person name="Stursova M."/>
            <person name="Weitz H."/>
            <person name="Taylor A."/>
            <person name="Grigoriev I.V."/>
            <person name="Nagy L.G."/>
            <person name="Martin F."/>
            <person name="Kauserud H."/>
        </authorList>
    </citation>
    <scope>NUCLEOTIDE SEQUENCE</scope>
    <source>
        <strain evidence="6">9284</strain>
    </source>
</reference>
<dbReference type="Gene3D" id="3.30.1370.210">
    <property type="match status" value="1"/>
</dbReference>
<evidence type="ECO:0000256" key="1">
    <source>
        <dbReference type="ARBA" id="ARBA00022737"/>
    </source>
</evidence>
<dbReference type="Pfam" id="PF07719">
    <property type="entry name" value="TPR_2"/>
    <property type="match status" value="1"/>
</dbReference>
<comment type="caution">
    <text evidence="6">The sequence shown here is derived from an EMBL/GenBank/DDBJ whole genome shotgun (WGS) entry which is preliminary data.</text>
</comment>
<evidence type="ECO:0000256" key="3">
    <source>
        <dbReference type="PROSITE-ProRule" id="PRU00339"/>
    </source>
</evidence>
<proteinExistence type="predicted"/>
<keyword evidence="4" id="KW-0863">Zinc-finger</keyword>
<dbReference type="SMART" id="SM00356">
    <property type="entry name" value="ZnF_C3H1"/>
    <property type="match status" value="2"/>
</dbReference>
<dbReference type="InterPro" id="IPR000571">
    <property type="entry name" value="Znf_CCCH"/>
</dbReference>
<sequence>MPPTEADIAEREARAEACKNEGNDLFRQGKYQEAADMYNEAVNIYGTQPTYMNNLAATYLKLEKYELAEGAASMALLHDPRLLKARYRRGLARKALNKFSAAGIDFATILKDLDPNCAEAKVELAEVREMFRTRTGEDETEIWTDHEYPAPDEPPKPIVPIWLAVEEDDSVSDPGSEVNLHVGNGVPCKHHNLKVNGCAKGEACAYSHAPDARSVPDSEGRNVCLYFLLGSCKYERRCFYLHSKKNLATDVFPSDLHPRDVQDIIRANEDEIELRRLSEKYMGKGPYLPINKELDQHARKRRKARKLVDRIHDAPVAGPSTAPEPFILHLTLNKFSILPQITLSGLGATISRASTKKKASELLSSPALIGVYITDAGIMEDRNAPLQIQLARYVRGGGTVVLGGSFQAVLKGRGGMEQTDATAAQLDEYLSLGWGVSWKLGMQGWTSQAVLALNSNSDALKKKKGLPATYRMQGLHLKDVPVHEAVYLPAGQSLAGNSVETPVAFAQLGKGRLGFAVDAHQENGTTAVVRAMFGLN</sequence>
<dbReference type="PANTHER" id="PTHR46423:SF1">
    <property type="entry name" value="RNA POLYMERASE II-ASSOCIATED PROTEIN 3"/>
    <property type="match status" value="1"/>
</dbReference>
<protein>
    <recommendedName>
        <fullName evidence="5">C3H1-type domain-containing protein</fullName>
    </recommendedName>
</protein>
<dbReference type="SMART" id="SM00028">
    <property type="entry name" value="TPR"/>
    <property type="match status" value="3"/>
</dbReference>
<evidence type="ECO:0000256" key="2">
    <source>
        <dbReference type="ARBA" id="ARBA00022803"/>
    </source>
</evidence>
<keyword evidence="4" id="KW-0479">Metal-binding</keyword>
<feature type="zinc finger region" description="C3H1-type" evidence="4">
    <location>
        <begin position="187"/>
        <end position="211"/>
    </location>
</feature>
<gene>
    <name evidence="6" type="ORF">FB45DRAFT_803766</name>
</gene>
<evidence type="ECO:0000313" key="7">
    <source>
        <dbReference type="Proteomes" id="UP001221142"/>
    </source>
</evidence>
<dbReference type="GO" id="GO:0008270">
    <property type="term" value="F:zinc ion binding"/>
    <property type="evidence" value="ECO:0007669"/>
    <property type="project" value="UniProtKB-KW"/>
</dbReference>
<dbReference type="Gene3D" id="1.25.40.10">
    <property type="entry name" value="Tetratricopeptide repeat domain"/>
    <property type="match status" value="1"/>
</dbReference>
<dbReference type="PROSITE" id="PS50005">
    <property type="entry name" value="TPR"/>
    <property type="match status" value="1"/>
</dbReference>
<organism evidence="6 7">
    <name type="scientific">Roridomyces roridus</name>
    <dbReference type="NCBI Taxonomy" id="1738132"/>
    <lineage>
        <taxon>Eukaryota</taxon>
        <taxon>Fungi</taxon>
        <taxon>Dikarya</taxon>
        <taxon>Basidiomycota</taxon>
        <taxon>Agaricomycotina</taxon>
        <taxon>Agaricomycetes</taxon>
        <taxon>Agaricomycetidae</taxon>
        <taxon>Agaricales</taxon>
        <taxon>Marasmiineae</taxon>
        <taxon>Mycenaceae</taxon>
        <taxon>Roridomyces</taxon>
    </lineage>
</organism>
<keyword evidence="4" id="KW-0862">Zinc</keyword>
<dbReference type="InterPro" id="IPR011990">
    <property type="entry name" value="TPR-like_helical_dom_sf"/>
</dbReference>
<keyword evidence="7" id="KW-1185">Reference proteome</keyword>
<keyword evidence="1" id="KW-0677">Repeat</keyword>
<dbReference type="SUPFAM" id="SSF48452">
    <property type="entry name" value="TPR-like"/>
    <property type="match status" value="1"/>
</dbReference>
<accession>A0AAD7B5Z3</accession>
<dbReference type="InterPro" id="IPR013105">
    <property type="entry name" value="TPR_2"/>
</dbReference>
<feature type="domain" description="C3H1-type" evidence="5">
    <location>
        <begin position="218"/>
        <end position="245"/>
    </location>
</feature>
<dbReference type="GO" id="GO:0101031">
    <property type="term" value="C:protein folding chaperone complex"/>
    <property type="evidence" value="ECO:0007669"/>
    <property type="project" value="TreeGrafter"/>
</dbReference>
<dbReference type="Proteomes" id="UP001221142">
    <property type="component" value="Unassembled WGS sequence"/>
</dbReference>
<evidence type="ECO:0000256" key="4">
    <source>
        <dbReference type="PROSITE-ProRule" id="PRU00723"/>
    </source>
</evidence>
<dbReference type="EMBL" id="JARKIF010000032">
    <property type="protein sequence ID" value="KAJ7611719.1"/>
    <property type="molecule type" value="Genomic_DNA"/>
</dbReference>
<dbReference type="InterPro" id="IPR019734">
    <property type="entry name" value="TPR_rpt"/>
</dbReference>
<feature type="zinc finger region" description="C3H1-type" evidence="4">
    <location>
        <begin position="218"/>
        <end position="245"/>
    </location>
</feature>
<dbReference type="AlphaFoldDB" id="A0AAD7B5Z3"/>
<evidence type="ECO:0000259" key="5">
    <source>
        <dbReference type="PROSITE" id="PS50103"/>
    </source>
</evidence>
<dbReference type="PROSITE" id="PS50103">
    <property type="entry name" value="ZF_C3H1"/>
    <property type="match status" value="2"/>
</dbReference>
<dbReference type="PANTHER" id="PTHR46423">
    <property type="entry name" value="RNA POLYMERASE II-ASSOCIATED PROTEIN 3"/>
    <property type="match status" value="1"/>
</dbReference>
<keyword evidence="2 3" id="KW-0802">TPR repeat</keyword>
<name>A0AAD7B5Z3_9AGAR</name>
<dbReference type="InterPro" id="IPR051966">
    <property type="entry name" value="RPAP3"/>
</dbReference>
<feature type="repeat" description="TPR" evidence="3">
    <location>
        <begin position="15"/>
        <end position="48"/>
    </location>
</feature>
<evidence type="ECO:0000313" key="6">
    <source>
        <dbReference type="EMBL" id="KAJ7611719.1"/>
    </source>
</evidence>
<feature type="domain" description="C3H1-type" evidence="5">
    <location>
        <begin position="187"/>
        <end position="211"/>
    </location>
</feature>